<feature type="region of interest" description="Disordered" evidence="1">
    <location>
        <begin position="74"/>
        <end position="98"/>
    </location>
</feature>
<reference evidence="3" key="1">
    <citation type="submission" date="2020-05" db="EMBL/GenBank/DDBJ databases">
        <title>Fertoebacter nigrum gen. nov., sp. nov., a new member of the family Rhodobacteraceae.</title>
        <authorList>
            <person name="Szuroczki S."/>
            <person name="Abbaszade G."/>
            <person name="Buni D."/>
            <person name="Schumann P."/>
            <person name="Toth E."/>
        </authorList>
    </citation>
    <scope>NUCLEOTIDE SEQUENCE</scope>
    <source>
        <strain evidence="3">RG-N-1a</strain>
    </source>
</reference>
<evidence type="ECO:0000256" key="1">
    <source>
        <dbReference type="SAM" id="MobiDB-lite"/>
    </source>
</evidence>
<feature type="compositionally biased region" description="Basic and acidic residues" evidence="1">
    <location>
        <begin position="77"/>
        <end position="86"/>
    </location>
</feature>
<evidence type="ECO:0000313" key="3">
    <source>
        <dbReference type="EMBL" id="NUB46262.1"/>
    </source>
</evidence>
<name>A0A8X8H4L4_9RHOB</name>
<proteinExistence type="predicted"/>
<comment type="caution">
    <text evidence="3">The sequence shown here is derived from an EMBL/GenBank/DDBJ whole genome shotgun (WGS) entry which is preliminary data.</text>
</comment>
<dbReference type="InterPro" id="IPR041854">
    <property type="entry name" value="BFD-like_2Fe2S-bd_dom_sf"/>
</dbReference>
<dbReference type="AlphaFoldDB" id="A0A8X8H4L4"/>
<dbReference type="EMBL" id="WHUT02000013">
    <property type="protein sequence ID" value="NUB46262.1"/>
    <property type="molecule type" value="Genomic_DNA"/>
</dbReference>
<dbReference type="Gene3D" id="1.10.10.1100">
    <property type="entry name" value="BFD-like [2Fe-2S]-binding domain"/>
    <property type="match status" value="1"/>
</dbReference>
<gene>
    <name evidence="3" type="ORF">GEU84_017865</name>
</gene>
<dbReference type="InterPro" id="IPR007419">
    <property type="entry name" value="BFD-like_2Fe2S-bd_dom"/>
</dbReference>
<organism evidence="3 4">
    <name type="scientific">Fertoeibacter niger</name>
    <dbReference type="NCBI Taxonomy" id="2656921"/>
    <lineage>
        <taxon>Bacteria</taxon>
        <taxon>Pseudomonadati</taxon>
        <taxon>Pseudomonadota</taxon>
        <taxon>Alphaproteobacteria</taxon>
        <taxon>Rhodobacterales</taxon>
        <taxon>Paracoccaceae</taxon>
        <taxon>Fertoeibacter</taxon>
    </lineage>
</organism>
<dbReference type="Pfam" id="PF04324">
    <property type="entry name" value="Fer2_BFD"/>
    <property type="match status" value="1"/>
</dbReference>
<sequence>MIVCHCMNITDHDIRAAVNWMRASDAQTIITPGKVYHALGKRADCGGCMPLLLDTLRGCDNFEVPMNLRSLGRAHRTGKDGHEGRHQGYRVSQRGVEV</sequence>
<dbReference type="RefSeq" id="WP_152828432.1">
    <property type="nucleotide sequence ID" value="NZ_WHUT02000013.1"/>
</dbReference>
<dbReference type="Proteomes" id="UP000484076">
    <property type="component" value="Unassembled WGS sequence"/>
</dbReference>
<evidence type="ECO:0000313" key="4">
    <source>
        <dbReference type="Proteomes" id="UP000484076"/>
    </source>
</evidence>
<accession>A0A8X8H4L4</accession>
<evidence type="ECO:0000259" key="2">
    <source>
        <dbReference type="Pfam" id="PF04324"/>
    </source>
</evidence>
<protein>
    <submittedName>
        <fullName evidence="3">(2Fe-2S)-binding protein</fullName>
    </submittedName>
</protein>
<feature type="domain" description="BFD-like [2Fe-2S]-binding" evidence="2">
    <location>
        <begin position="2"/>
        <end position="54"/>
    </location>
</feature>
<keyword evidence="4" id="KW-1185">Reference proteome</keyword>